<keyword evidence="3" id="KW-1185">Reference proteome</keyword>
<protein>
    <recommendedName>
        <fullName evidence="1">UPF0637 protein N7Z68_06980</fullName>
    </recommendedName>
</protein>
<dbReference type="EMBL" id="JAOTPO010000003">
    <property type="protein sequence ID" value="MDE5413125.1"/>
    <property type="molecule type" value="Genomic_DNA"/>
</dbReference>
<dbReference type="Gene3D" id="3.30.930.20">
    <property type="entry name" value="Protein of unknown function DUF1054"/>
    <property type="match status" value="1"/>
</dbReference>
<dbReference type="RefSeq" id="WP_275117741.1">
    <property type="nucleotide sequence ID" value="NZ_JAOTPO010000003.1"/>
</dbReference>
<dbReference type="SUPFAM" id="SSF142913">
    <property type="entry name" value="YktB/PF0168-like"/>
    <property type="match status" value="1"/>
</dbReference>
<sequence>MSFNGFTEEDFNVFAVEGLEPRMDQLKGKIRPKLEELGHHFAPTLSSLVGDEMYYHVAKHARRKVNPPKDTWVAIANSNRGYKMLPHFQIGLFETHLFVWFAVIYECPIKQQFAEQLLSQMNTIKQQIPSHFVWSGDHTKPEATSHQEADLQALFERLRDVKKAEILCGIHIDRNDPLVSNGPELINLIDETFTTLAPLYRLTSPIHN</sequence>
<dbReference type="HAMAP" id="MF_01851">
    <property type="entry name" value="UPF0637"/>
    <property type="match status" value="1"/>
</dbReference>
<accession>A0ABT5VCE4</accession>
<evidence type="ECO:0000313" key="2">
    <source>
        <dbReference type="EMBL" id="MDE5413125.1"/>
    </source>
</evidence>
<dbReference type="InterPro" id="IPR009403">
    <property type="entry name" value="UPF0637"/>
</dbReference>
<evidence type="ECO:0000313" key="3">
    <source>
        <dbReference type="Proteomes" id="UP001148125"/>
    </source>
</evidence>
<gene>
    <name evidence="2" type="ORF">N7Z68_06980</name>
</gene>
<proteinExistence type="inferred from homology"/>
<comment type="caution">
    <text evidence="2">The sequence shown here is derived from an EMBL/GenBank/DDBJ whole genome shotgun (WGS) entry which is preliminary data.</text>
</comment>
<dbReference type="Proteomes" id="UP001148125">
    <property type="component" value="Unassembled WGS sequence"/>
</dbReference>
<evidence type="ECO:0000256" key="1">
    <source>
        <dbReference type="HAMAP-Rule" id="MF_01851"/>
    </source>
</evidence>
<comment type="similarity">
    <text evidence="1">Belongs to the UPF0637 family.</text>
</comment>
<name>A0ABT5VCE4_9BACI</name>
<dbReference type="Pfam" id="PF06335">
    <property type="entry name" value="DUF1054"/>
    <property type="match status" value="1"/>
</dbReference>
<dbReference type="InterPro" id="IPR053707">
    <property type="entry name" value="UPF0637_domain_sf"/>
</dbReference>
<organism evidence="2 3">
    <name type="scientific">Alkalihalobacterium chitinilyticum</name>
    <dbReference type="NCBI Taxonomy" id="2980103"/>
    <lineage>
        <taxon>Bacteria</taxon>
        <taxon>Bacillati</taxon>
        <taxon>Bacillota</taxon>
        <taxon>Bacilli</taxon>
        <taxon>Bacillales</taxon>
        <taxon>Bacillaceae</taxon>
        <taxon>Alkalihalobacterium</taxon>
    </lineage>
</organism>
<dbReference type="PIRSF" id="PIRSF021332">
    <property type="entry name" value="DUF1054"/>
    <property type="match status" value="1"/>
</dbReference>
<reference evidence="2" key="1">
    <citation type="submission" date="2024-05" db="EMBL/GenBank/DDBJ databases">
        <title>Alkalihalobacillus sp. strain MEB203 novel alkaliphilic bacterium from Lonar Lake, India.</title>
        <authorList>
            <person name="Joshi A."/>
            <person name="Thite S."/>
            <person name="Mengade P."/>
        </authorList>
    </citation>
    <scope>NUCLEOTIDE SEQUENCE</scope>
    <source>
        <strain evidence="2">MEB 203</strain>
    </source>
</reference>